<evidence type="ECO:0000313" key="4">
    <source>
        <dbReference type="Proteomes" id="UP000054047"/>
    </source>
</evidence>
<keyword evidence="2" id="KW-0964">Secreted</keyword>
<comment type="subcellular location">
    <subcellularLocation>
        <location evidence="1">Secreted</location>
    </subcellularLocation>
</comment>
<protein>
    <recommendedName>
        <fullName evidence="5">NTR domain-containing protein</fullName>
    </recommendedName>
</protein>
<dbReference type="SUPFAM" id="SSF50242">
    <property type="entry name" value="TIMP-like"/>
    <property type="match status" value="1"/>
</dbReference>
<dbReference type="GO" id="GO:0051045">
    <property type="term" value="P:negative regulation of membrane protein ectodomain proteolysis"/>
    <property type="evidence" value="ECO:0007669"/>
    <property type="project" value="TreeGrafter"/>
</dbReference>
<organism evidence="3 4">
    <name type="scientific">Ancylostoma duodenale</name>
    <dbReference type="NCBI Taxonomy" id="51022"/>
    <lineage>
        <taxon>Eukaryota</taxon>
        <taxon>Metazoa</taxon>
        <taxon>Ecdysozoa</taxon>
        <taxon>Nematoda</taxon>
        <taxon>Chromadorea</taxon>
        <taxon>Rhabditida</taxon>
        <taxon>Rhabditina</taxon>
        <taxon>Rhabditomorpha</taxon>
        <taxon>Strongyloidea</taxon>
        <taxon>Ancylostomatidae</taxon>
        <taxon>Ancylostomatinae</taxon>
        <taxon>Ancylostoma</taxon>
    </lineage>
</organism>
<evidence type="ECO:0000256" key="1">
    <source>
        <dbReference type="ARBA" id="ARBA00004613"/>
    </source>
</evidence>
<dbReference type="Pfam" id="PF00965">
    <property type="entry name" value="TIMP"/>
    <property type="match status" value="1"/>
</dbReference>
<dbReference type="InterPro" id="IPR001820">
    <property type="entry name" value="TIMP"/>
</dbReference>
<dbReference type="PANTHER" id="PTHR11844:SF25">
    <property type="entry name" value="NTR DOMAIN-CONTAINING PROTEIN"/>
    <property type="match status" value="1"/>
</dbReference>
<dbReference type="AlphaFoldDB" id="A0A0C2G7S3"/>
<dbReference type="EMBL" id="KN738203">
    <property type="protein sequence ID" value="KIH54939.1"/>
    <property type="molecule type" value="Genomic_DNA"/>
</dbReference>
<sequence length="101" mass="11557">MAIDGDRKEPGKQLKYTIWHLHTWKGYDKVKDNATSILTTPSSDDQCGVTNLVEEADYFLSGKLQNGEIYITNCNLVLPYEYVTRDDVDLLRDLRDGVKQC</sequence>
<dbReference type="InterPro" id="IPR008993">
    <property type="entry name" value="TIMP-like_OB-fold"/>
</dbReference>
<keyword evidence="4" id="KW-1185">Reference proteome</keyword>
<dbReference type="Gene3D" id="2.40.50.120">
    <property type="match status" value="1"/>
</dbReference>
<dbReference type="GO" id="GO:0031012">
    <property type="term" value="C:extracellular matrix"/>
    <property type="evidence" value="ECO:0007669"/>
    <property type="project" value="TreeGrafter"/>
</dbReference>
<name>A0A0C2G7S3_9BILA</name>
<dbReference type="OrthoDB" id="5792739at2759"/>
<dbReference type="PANTHER" id="PTHR11844">
    <property type="entry name" value="METALLOPROTEASE INHIBITOR"/>
    <property type="match status" value="1"/>
</dbReference>
<evidence type="ECO:0008006" key="5">
    <source>
        <dbReference type="Google" id="ProtNLM"/>
    </source>
</evidence>
<dbReference type="GO" id="GO:0008191">
    <property type="term" value="F:metalloendopeptidase inhibitor activity"/>
    <property type="evidence" value="ECO:0007669"/>
    <property type="project" value="InterPro"/>
</dbReference>
<dbReference type="Proteomes" id="UP000054047">
    <property type="component" value="Unassembled WGS sequence"/>
</dbReference>
<gene>
    <name evidence="3" type="ORF">ANCDUO_14912</name>
</gene>
<evidence type="ECO:0000313" key="3">
    <source>
        <dbReference type="EMBL" id="KIH54939.1"/>
    </source>
</evidence>
<accession>A0A0C2G7S3</accession>
<dbReference type="GO" id="GO:0005615">
    <property type="term" value="C:extracellular space"/>
    <property type="evidence" value="ECO:0007669"/>
    <property type="project" value="TreeGrafter"/>
</dbReference>
<dbReference type="GO" id="GO:0002020">
    <property type="term" value="F:protease binding"/>
    <property type="evidence" value="ECO:0007669"/>
    <property type="project" value="TreeGrafter"/>
</dbReference>
<evidence type="ECO:0000256" key="2">
    <source>
        <dbReference type="ARBA" id="ARBA00022525"/>
    </source>
</evidence>
<proteinExistence type="predicted"/>
<reference evidence="3 4" key="1">
    <citation type="submission" date="2013-12" db="EMBL/GenBank/DDBJ databases">
        <title>Draft genome of the parsitic nematode Ancylostoma duodenale.</title>
        <authorList>
            <person name="Mitreva M."/>
        </authorList>
    </citation>
    <scope>NUCLEOTIDE SEQUENCE [LARGE SCALE GENOMIC DNA]</scope>
    <source>
        <strain evidence="3 4">Zhejiang</strain>
    </source>
</reference>